<keyword evidence="15" id="KW-1185">Reference proteome</keyword>
<dbReference type="PANTHER" id="PTHR11845">
    <property type="entry name" value="5'-DEOXYNUCLEOTIDASE HDDC2"/>
    <property type="match status" value="1"/>
</dbReference>
<evidence type="ECO:0000256" key="9">
    <source>
        <dbReference type="ARBA" id="ARBA00022723"/>
    </source>
</evidence>
<dbReference type="GO" id="GO:0046872">
    <property type="term" value="F:metal ion binding"/>
    <property type="evidence" value="ECO:0007669"/>
    <property type="project" value="UniProtKB-KW"/>
</dbReference>
<comment type="cofactor">
    <cofactor evidence="2">
        <name>Mn(2+)</name>
        <dbReference type="ChEBI" id="CHEBI:29035"/>
    </cofactor>
</comment>
<gene>
    <name evidence="14" type="ORF">FSARC_3719</name>
</gene>
<proteinExistence type="inferred from homology"/>
<comment type="function">
    <text evidence="5">Catalyzes the dephosphorylation of the nucleoside 5'-monophosphates deoxyadenosine monophosphate (dAMP), deoxycytidine monophosphate (dCMP), deoxyguanosine monophosphate (dGMP) and deoxythymidine monophosphate (dTMP).</text>
</comment>
<evidence type="ECO:0000256" key="7">
    <source>
        <dbReference type="ARBA" id="ARBA00011738"/>
    </source>
</evidence>
<dbReference type="Pfam" id="PF13023">
    <property type="entry name" value="HD_3"/>
    <property type="match status" value="1"/>
</dbReference>
<comment type="cofactor">
    <cofactor evidence="3">
        <name>Co(2+)</name>
        <dbReference type="ChEBI" id="CHEBI:48828"/>
    </cofactor>
</comment>
<accession>A0A8H4U309</accession>
<protein>
    <recommendedName>
        <fullName evidence="8">5'-deoxynucleotidase</fullName>
        <ecNumber evidence="8">3.1.3.89</ecNumber>
    </recommendedName>
</protein>
<keyword evidence="10" id="KW-0378">Hydrolase</keyword>
<evidence type="ECO:0000256" key="12">
    <source>
        <dbReference type="ARBA" id="ARBA00023285"/>
    </source>
</evidence>
<comment type="similarity">
    <text evidence="6">Belongs to the HDDC2 family.</text>
</comment>
<dbReference type="GO" id="GO:0002953">
    <property type="term" value="F:5'-deoxynucleotidase activity"/>
    <property type="evidence" value="ECO:0007669"/>
    <property type="project" value="UniProtKB-EC"/>
</dbReference>
<keyword evidence="11" id="KW-0460">Magnesium</keyword>
<evidence type="ECO:0000256" key="11">
    <source>
        <dbReference type="ARBA" id="ARBA00022842"/>
    </source>
</evidence>
<dbReference type="InterPro" id="IPR003607">
    <property type="entry name" value="HD/PDEase_dom"/>
</dbReference>
<dbReference type="AlphaFoldDB" id="A0A8H4U309"/>
<dbReference type="EMBL" id="JABEXW010000178">
    <property type="protein sequence ID" value="KAF4968955.1"/>
    <property type="molecule type" value="Genomic_DNA"/>
</dbReference>
<dbReference type="Proteomes" id="UP000622797">
    <property type="component" value="Unassembled WGS sequence"/>
</dbReference>
<evidence type="ECO:0000256" key="6">
    <source>
        <dbReference type="ARBA" id="ARBA00009999"/>
    </source>
</evidence>
<dbReference type="FunFam" id="1.10.3210.10:FF:000011">
    <property type="entry name" value="HD domain-containing protein 2"/>
    <property type="match status" value="1"/>
</dbReference>
<evidence type="ECO:0000259" key="13">
    <source>
        <dbReference type="SMART" id="SM00471"/>
    </source>
</evidence>
<evidence type="ECO:0000256" key="10">
    <source>
        <dbReference type="ARBA" id="ARBA00022801"/>
    </source>
</evidence>
<feature type="domain" description="HD/PDEase" evidence="13">
    <location>
        <begin position="109"/>
        <end position="223"/>
    </location>
</feature>
<comment type="subunit">
    <text evidence="7">Homodimer.</text>
</comment>
<organism evidence="14 15">
    <name type="scientific">Fusarium sarcochroum</name>
    <dbReference type="NCBI Taxonomy" id="1208366"/>
    <lineage>
        <taxon>Eukaryota</taxon>
        <taxon>Fungi</taxon>
        <taxon>Dikarya</taxon>
        <taxon>Ascomycota</taxon>
        <taxon>Pezizomycotina</taxon>
        <taxon>Sordariomycetes</taxon>
        <taxon>Hypocreomycetidae</taxon>
        <taxon>Hypocreales</taxon>
        <taxon>Nectriaceae</taxon>
        <taxon>Fusarium</taxon>
        <taxon>Fusarium lateritium species complex</taxon>
    </lineage>
</organism>
<reference evidence="14" key="1">
    <citation type="journal article" date="2020" name="BMC Genomics">
        <title>Correction to: Identification and distribution of gene clusters required for synthesis of sphingolipid metabolism inhibitors in diverse species of the filamentous fungus Fusarium.</title>
        <authorList>
            <person name="Kim H.S."/>
            <person name="Lohmar J.M."/>
            <person name="Busman M."/>
            <person name="Brown D.W."/>
            <person name="Naumann T.A."/>
            <person name="Divon H.H."/>
            <person name="Lysoe E."/>
            <person name="Uhlig S."/>
            <person name="Proctor R.H."/>
        </authorList>
    </citation>
    <scope>NUCLEOTIDE SEQUENCE</scope>
    <source>
        <strain evidence="14">NRRL 20472</strain>
    </source>
</reference>
<comment type="caution">
    <text evidence="14">The sequence shown here is derived from an EMBL/GenBank/DDBJ whole genome shotgun (WGS) entry which is preliminary data.</text>
</comment>
<dbReference type="SUPFAM" id="SSF109604">
    <property type="entry name" value="HD-domain/PDEase-like"/>
    <property type="match status" value="1"/>
</dbReference>
<comment type="catalytic activity">
    <reaction evidence="1">
        <text>a 2'-deoxyribonucleoside 5'-phosphate + H2O = a 2'-deoxyribonucleoside + phosphate</text>
        <dbReference type="Rhea" id="RHEA:36167"/>
        <dbReference type="ChEBI" id="CHEBI:15377"/>
        <dbReference type="ChEBI" id="CHEBI:18274"/>
        <dbReference type="ChEBI" id="CHEBI:43474"/>
        <dbReference type="ChEBI" id="CHEBI:65317"/>
        <dbReference type="EC" id="3.1.3.89"/>
    </reaction>
</comment>
<evidence type="ECO:0000256" key="3">
    <source>
        <dbReference type="ARBA" id="ARBA00001941"/>
    </source>
</evidence>
<reference evidence="14" key="2">
    <citation type="submission" date="2020-05" db="EMBL/GenBank/DDBJ databases">
        <authorList>
            <person name="Kim H.-S."/>
            <person name="Proctor R.H."/>
            <person name="Brown D.W."/>
        </authorList>
    </citation>
    <scope>NUCLEOTIDE SEQUENCE</scope>
    <source>
        <strain evidence="14">NRRL 20472</strain>
    </source>
</reference>
<dbReference type="GO" id="GO:0005737">
    <property type="term" value="C:cytoplasm"/>
    <property type="evidence" value="ECO:0007669"/>
    <property type="project" value="TreeGrafter"/>
</dbReference>
<evidence type="ECO:0000256" key="4">
    <source>
        <dbReference type="ARBA" id="ARBA00001946"/>
    </source>
</evidence>
<dbReference type="SMART" id="SM00471">
    <property type="entry name" value="HDc"/>
    <property type="match status" value="1"/>
</dbReference>
<dbReference type="InterPro" id="IPR006674">
    <property type="entry name" value="HD_domain"/>
</dbReference>
<dbReference type="InterPro" id="IPR039356">
    <property type="entry name" value="YfbR/HDDC2"/>
</dbReference>
<comment type="cofactor">
    <cofactor evidence="4">
        <name>Mg(2+)</name>
        <dbReference type="ChEBI" id="CHEBI:18420"/>
    </cofactor>
</comment>
<dbReference type="OrthoDB" id="10254258at2759"/>
<keyword evidence="9" id="KW-0479">Metal-binding</keyword>
<evidence type="ECO:0000256" key="8">
    <source>
        <dbReference type="ARBA" id="ARBA00012964"/>
    </source>
</evidence>
<dbReference type="EC" id="3.1.3.89" evidence="8"/>
<evidence type="ECO:0000256" key="5">
    <source>
        <dbReference type="ARBA" id="ARBA00004074"/>
    </source>
</evidence>
<dbReference type="PANTHER" id="PTHR11845:SF13">
    <property type="entry name" value="5'-DEOXYNUCLEOTIDASE HDDC2"/>
    <property type="match status" value="1"/>
</dbReference>
<evidence type="ECO:0000313" key="15">
    <source>
        <dbReference type="Proteomes" id="UP000622797"/>
    </source>
</evidence>
<name>A0A8H4U309_9HYPO</name>
<dbReference type="Gene3D" id="1.10.3210.10">
    <property type="entry name" value="Hypothetical protein af1432"/>
    <property type="match status" value="1"/>
</dbReference>
<evidence type="ECO:0000313" key="14">
    <source>
        <dbReference type="EMBL" id="KAF4968955.1"/>
    </source>
</evidence>
<evidence type="ECO:0000256" key="1">
    <source>
        <dbReference type="ARBA" id="ARBA00001638"/>
    </source>
</evidence>
<keyword evidence="12" id="KW-0170">Cobalt</keyword>
<evidence type="ECO:0000256" key="2">
    <source>
        <dbReference type="ARBA" id="ARBA00001936"/>
    </source>
</evidence>
<dbReference type="GO" id="GO:0009159">
    <property type="term" value="P:deoxyribonucleoside monophosphate catabolic process"/>
    <property type="evidence" value="ECO:0007669"/>
    <property type="project" value="UniProtKB-ARBA"/>
</dbReference>
<sequence length="289" mass="32441">MARGNFTGLATSLKPALMFPTTTSGTFELTPDQFKNIYINMLSSAFWDTATLSYQSNAVENETGEPWTVEKVLSGNDLVLGSNSPISFFHLLGSLKTTKREGWKRHGINPESVADHSYRMGMIALFAPQGLDQAKCMKMCLFHDIAESVVGDITPFSGVSKAEKGRREASTIEYIATRWSGRYTAEIQELWNEFEAGETPEAQFAQDIDKIELLLQAVEYERNGESQRDLGEFMGVARKLRSEAGKTWANEILREREKFWDGRQHVRGDDAEHGGLSEEATRLQDAYYG</sequence>